<evidence type="ECO:0000313" key="1">
    <source>
        <dbReference type="EMBL" id="EEW93472.1"/>
    </source>
</evidence>
<evidence type="ECO:0000313" key="2">
    <source>
        <dbReference type="Proteomes" id="UP000002939"/>
    </source>
</evidence>
<reference evidence="1" key="1">
    <citation type="submission" date="2009-09" db="EMBL/GenBank/DDBJ databases">
        <authorList>
            <consortium name="The Broad Institute Genome Sequencing Platform"/>
            <person name="Ward D."/>
            <person name="Feldgarden M."/>
            <person name="Earl A."/>
            <person name="Young S.K."/>
            <person name="Zeng Q."/>
            <person name="Koehrsen M."/>
            <person name="Alvarado L."/>
            <person name="Berlin A."/>
            <person name="Bochicchio J."/>
            <person name="Borenstein D."/>
            <person name="Chapman S.B."/>
            <person name="Chen Z."/>
            <person name="Engels R."/>
            <person name="Freedman E."/>
            <person name="Gellesch M."/>
            <person name="Goldberg J."/>
            <person name="Griggs A."/>
            <person name="Gujja S."/>
            <person name="Heilman E."/>
            <person name="Heiman D."/>
            <person name="Hepburn T."/>
            <person name="Howarth C."/>
            <person name="Jen D."/>
            <person name="Larson L."/>
            <person name="Lewis B."/>
            <person name="Mehta T."/>
            <person name="Park D."/>
            <person name="Pearson M."/>
            <person name="Roberts A."/>
            <person name="Saif S."/>
            <person name="Shea T."/>
            <person name="Shenoy N."/>
            <person name="Sisk P."/>
            <person name="Stolte C."/>
            <person name="Sykes S."/>
            <person name="Thomson T."/>
            <person name="Walk T."/>
            <person name="White J."/>
            <person name="Yandava C."/>
            <person name="Sibley C.D."/>
            <person name="Field T.R."/>
            <person name="Grinwis M."/>
            <person name="Eshaghurshan C.S."/>
            <person name="Surette M.G."/>
            <person name="Haas B."/>
            <person name="Nusbaum C."/>
            <person name="Birren B."/>
        </authorList>
    </citation>
    <scope>NUCLEOTIDE SEQUENCE [LARGE SCALE GENOMIC DNA]</scope>
    <source>
        <strain evidence="1">ATCC 700633</strain>
    </source>
</reference>
<dbReference type="RefSeq" id="WP_006702628.1">
    <property type="nucleotide sequence ID" value="NZ_KI391971.1"/>
</dbReference>
<dbReference type="eggNOG" id="ENOG5031ARI">
    <property type="taxonomic scope" value="Bacteria"/>
</dbReference>
<keyword evidence="2" id="KW-1185">Reference proteome</keyword>
<protein>
    <recommendedName>
        <fullName evidence="3">Pyrimidine dimer DNA glycosylase</fullName>
    </recommendedName>
</protein>
<name>D0BK69_9LACT</name>
<evidence type="ECO:0008006" key="3">
    <source>
        <dbReference type="Google" id="ProtNLM"/>
    </source>
</evidence>
<reference evidence="1" key="2">
    <citation type="submission" date="2011-10" db="EMBL/GenBank/DDBJ databases">
        <title>The Genome Sequence of Granulicatella elegans ATCC 700633.</title>
        <authorList>
            <consortium name="The Broad Institute Genome Sequencing Platform"/>
            <consortium name="The Broad Institute Genome Sequencing Center for Infectious Disease"/>
            <person name="Earl A."/>
            <person name="Ward D."/>
            <person name="Feldgarden M."/>
            <person name="Gevers D."/>
            <person name="Sibley C.D."/>
            <person name="Field T.R."/>
            <person name="Grinwis M."/>
            <person name="Eshaghurshan C.S."/>
            <person name="Surette M.G."/>
            <person name="Young S.K."/>
            <person name="Zeng Q."/>
            <person name="Gargeya S."/>
            <person name="Fitzgerald M."/>
            <person name="Haas B."/>
            <person name="Abouelleil A."/>
            <person name="Alvarado L."/>
            <person name="Arachchi H.M."/>
            <person name="Berlin A."/>
            <person name="Brown A."/>
            <person name="Chapman S.B."/>
            <person name="Chen Z."/>
            <person name="Dunbar C."/>
            <person name="Freedman E."/>
            <person name="Gearin G."/>
            <person name="Goldberg J."/>
            <person name="Griggs A."/>
            <person name="Gujja S."/>
            <person name="Heiman D."/>
            <person name="Howarth C."/>
            <person name="Larson L."/>
            <person name="Lui A."/>
            <person name="MacDonald P.J.P."/>
            <person name="Montmayeur A."/>
            <person name="Murphy C."/>
            <person name="Neiman D."/>
            <person name="Pearson M."/>
            <person name="Priest M."/>
            <person name="Roberts A."/>
            <person name="Saif S."/>
            <person name="Shea T."/>
            <person name="Shenoy N."/>
            <person name="Sisk P."/>
            <person name="Stolte C."/>
            <person name="Sykes S."/>
            <person name="Wortman J."/>
            <person name="Nusbaum C."/>
            <person name="Birren B."/>
        </authorList>
    </citation>
    <scope>NUCLEOTIDE SEQUENCE [LARGE SCALE GENOMIC DNA]</scope>
    <source>
        <strain evidence="1">ATCC 700633</strain>
    </source>
</reference>
<organism evidence="1 2">
    <name type="scientific">Granulicatella elegans ATCC 700633</name>
    <dbReference type="NCBI Taxonomy" id="626369"/>
    <lineage>
        <taxon>Bacteria</taxon>
        <taxon>Bacillati</taxon>
        <taxon>Bacillota</taxon>
        <taxon>Bacilli</taxon>
        <taxon>Lactobacillales</taxon>
        <taxon>Carnobacteriaceae</taxon>
        <taxon>Granulicatella</taxon>
    </lineage>
</organism>
<dbReference type="Proteomes" id="UP000002939">
    <property type="component" value="Unassembled WGS sequence"/>
</dbReference>
<proteinExistence type="predicted"/>
<sequence length="122" mass="14658">MRLWHEQMIPKLPKNQLLGQHRECCALRGNGWNKKHKTVDYVFLYSPYHLFCYHTLIMDEMSSRGYKVATEWRDKNYRGKIAESYVNLEEIEISTPIYKEHNEAYLQECIENLRLKGIEFEG</sequence>
<accession>D0BK69</accession>
<dbReference type="STRING" id="626369.HMPREF0446_00354"/>
<dbReference type="HOGENOM" id="CLU_131456_0_0_9"/>
<comment type="caution">
    <text evidence="1">The sequence shown here is derived from an EMBL/GenBank/DDBJ whole genome shotgun (WGS) entry which is preliminary data.</text>
</comment>
<dbReference type="InterPro" id="IPR012650">
    <property type="entry name" value="CHP02328"/>
</dbReference>
<dbReference type="Pfam" id="PF03013">
    <property type="entry name" value="Pyr_excise"/>
    <property type="match status" value="1"/>
</dbReference>
<dbReference type="AlphaFoldDB" id="D0BK69"/>
<dbReference type="InterPro" id="IPR004260">
    <property type="entry name" value="Pyr-dimer_DNA_glycosylase"/>
</dbReference>
<dbReference type="OrthoDB" id="360137at2"/>
<gene>
    <name evidence="1" type="ORF">HMPREF0446_00354</name>
</gene>
<dbReference type="EMBL" id="ACRF02000013">
    <property type="protein sequence ID" value="EEW93472.1"/>
    <property type="molecule type" value="Genomic_DNA"/>
</dbReference>
<dbReference type="NCBIfam" id="TIGR02328">
    <property type="entry name" value="TIGR02328 family protein"/>
    <property type="match status" value="1"/>
</dbReference>